<keyword evidence="5" id="KW-1185">Reference proteome</keyword>
<keyword evidence="1" id="KW-1133">Transmembrane helix</keyword>
<dbReference type="RefSeq" id="WP_039778636.1">
    <property type="nucleotide sequence ID" value="NZ_JAAXOR010000001.1"/>
</dbReference>
<feature type="transmembrane region" description="Helical" evidence="1">
    <location>
        <begin position="143"/>
        <end position="170"/>
    </location>
</feature>
<evidence type="ECO:0000256" key="2">
    <source>
        <dbReference type="SAM" id="SignalP"/>
    </source>
</evidence>
<feature type="signal peptide" evidence="2">
    <location>
        <begin position="1"/>
        <end position="24"/>
    </location>
</feature>
<proteinExistence type="predicted"/>
<dbReference type="InterPro" id="IPR058333">
    <property type="entry name" value="DUF8020"/>
</dbReference>
<dbReference type="AlphaFoldDB" id="A0A231GUI7"/>
<name>A0A231GUI7_9NOCA</name>
<keyword evidence="2" id="KW-0732">Signal</keyword>
<feature type="domain" description="DUF8020" evidence="3">
    <location>
        <begin position="43"/>
        <end position="114"/>
    </location>
</feature>
<dbReference type="EMBL" id="NGAF01000040">
    <property type="protein sequence ID" value="OXR40141.1"/>
    <property type="molecule type" value="Genomic_DNA"/>
</dbReference>
<sequence length="253" mass="24772">MNVRKTTIAAVMAAAVVATATATAGADAPAPAPGSVSAPQAQGVHYDARIEDKTVVATLADGGTFVAAGDSISVRDAAGRTLESLPLSFSFDGERRPIRQEISADGSTLRLTPDVAGLVVRPQVKAVATPLENQLAMNDLINAAAFGLTIGSLVGTVIGTVLGAGVGFVLAGASCVVLSLGCVVAVLPIMALVAGVGGIIGLDIGGAGGVIPAALNYVNTLNAPPGQSIYASQIPALAGNAPGAPQPAPQPAP</sequence>
<gene>
    <name evidence="4" type="ORF">B7C42_07805</name>
</gene>
<reference evidence="4 5" key="1">
    <citation type="submission" date="2017-07" db="EMBL/GenBank/DDBJ databases">
        <title>First draft Genome Sequence of Nocardia cerradoensis isolated from human infection.</title>
        <authorList>
            <person name="Carrasco G."/>
        </authorList>
    </citation>
    <scope>NUCLEOTIDE SEQUENCE [LARGE SCALE GENOMIC DNA]</scope>
    <source>
        <strain evidence="4 5">CNM20130759</strain>
    </source>
</reference>
<feature type="chain" id="PRO_5039494316" description="DUF8020 domain-containing protein" evidence="2">
    <location>
        <begin position="25"/>
        <end position="253"/>
    </location>
</feature>
<protein>
    <recommendedName>
        <fullName evidence="3">DUF8020 domain-containing protein</fullName>
    </recommendedName>
</protein>
<comment type="caution">
    <text evidence="4">The sequence shown here is derived from an EMBL/GenBank/DDBJ whole genome shotgun (WGS) entry which is preliminary data.</text>
</comment>
<evidence type="ECO:0000259" key="3">
    <source>
        <dbReference type="Pfam" id="PF26059"/>
    </source>
</evidence>
<keyword evidence="1" id="KW-0472">Membrane</keyword>
<accession>A0A231GUI7</accession>
<dbReference type="Proteomes" id="UP000215506">
    <property type="component" value="Unassembled WGS sequence"/>
</dbReference>
<evidence type="ECO:0000256" key="1">
    <source>
        <dbReference type="SAM" id="Phobius"/>
    </source>
</evidence>
<evidence type="ECO:0000313" key="4">
    <source>
        <dbReference type="EMBL" id="OXR40141.1"/>
    </source>
</evidence>
<feature type="transmembrane region" description="Helical" evidence="1">
    <location>
        <begin position="177"/>
        <end position="200"/>
    </location>
</feature>
<dbReference type="Pfam" id="PF26059">
    <property type="entry name" value="DUF8020"/>
    <property type="match status" value="1"/>
</dbReference>
<evidence type="ECO:0000313" key="5">
    <source>
        <dbReference type="Proteomes" id="UP000215506"/>
    </source>
</evidence>
<organism evidence="4 5">
    <name type="scientific">Nocardia cerradoensis</name>
    <dbReference type="NCBI Taxonomy" id="85688"/>
    <lineage>
        <taxon>Bacteria</taxon>
        <taxon>Bacillati</taxon>
        <taxon>Actinomycetota</taxon>
        <taxon>Actinomycetes</taxon>
        <taxon>Mycobacteriales</taxon>
        <taxon>Nocardiaceae</taxon>
        <taxon>Nocardia</taxon>
    </lineage>
</organism>
<keyword evidence="1" id="KW-0812">Transmembrane</keyword>